<proteinExistence type="predicted"/>
<sequence length="219" mass="24742">MWGEAVQENLVSLPEKISPFSVLNNYRIIQRTKKIREILSPTPREIILLNILKSCGSVAGFQVEGLWSNKGREKLKKLAFGGFIVLSKLEGEYKLNVYSLSPQKDVSTVLKQLAFAQLYMRIREHFPCGASLLPPPLTGVINIRGKIFPVLVVRRGEDPACLYGYLKGLPRLLVIAEELVKLDLPVPFRVTTDGDLLEKPLRYAFYDENGRPDEANIFK</sequence>
<evidence type="ECO:0000313" key="2">
    <source>
        <dbReference type="Proteomes" id="UP000009229"/>
    </source>
</evidence>
<gene>
    <name evidence="1" type="ordered locus">Desku_0897</name>
</gene>
<reference evidence="2" key="1">
    <citation type="submission" date="2011-05" db="EMBL/GenBank/DDBJ databases">
        <title>Complete sequence of Desulfotomaculum kuznetsovii DSM 6115.</title>
        <authorList>
            <person name="Lucas S."/>
            <person name="Han J."/>
            <person name="Lapidus A."/>
            <person name="Cheng J.-F."/>
            <person name="Goodwin L."/>
            <person name="Pitluck S."/>
            <person name="Peters L."/>
            <person name="Mikhailova N."/>
            <person name="Lu M."/>
            <person name="Saunders E."/>
            <person name="Han C."/>
            <person name="Tapia R."/>
            <person name="Land M."/>
            <person name="Hauser L."/>
            <person name="Kyrpides N."/>
            <person name="Ivanova N."/>
            <person name="Pagani I."/>
            <person name="Nazina T."/>
            <person name="Ivanova A."/>
            <person name="Parshina S."/>
            <person name="Kuever J."/>
            <person name="Muyzer G."/>
            <person name="Plugge C."/>
            <person name="Stams A."/>
            <person name="Woyke T."/>
        </authorList>
    </citation>
    <scope>NUCLEOTIDE SEQUENCE [LARGE SCALE GENOMIC DNA]</scope>
    <source>
        <strain evidence="2">DSM 6115 / VKM B-1805 / 17</strain>
    </source>
</reference>
<dbReference type="EMBL" id="CP002770">
    <property type="protein sequence ID" value="AEG14496.1"/>
    <property type="molecule type" value="Genomic_DNA"/>
</dbReference>
<organism evidence="1 2">
    <name type="scientific">Desulfofundulus kuznetsovii (strain DSM 6115 / VKM B-1805 / 17)</name>
    <name type="common">Desulfotomaculum kuznetsovii</name>
    <dbReference type="NCBI Taxonomy" id="760568"/>
    <lineage>
        <taxon>Bacteria</taxon>
        <taxon>Bacillati</taxon>
        <taxon>Bacillota</taxon>
        <taxon>Clostridia</taxon>
        <taxon>Eubacteriales</taxon>
        <taxon>Peptococcaceae</taxon>
        <taxon>Desulfofundulus</taxon>
    </lineage>
</organism>
<dbReference type="RefSeq" id="WP_013822011.1">
    <property type="nucleotide sequence ID" value="NC_015573.1"/>
</dbReference>
<name>A0AAU8PBK4_DESK7</name>
<evidence type="ECO:0000313" key="1">
    <source>
        <dbReference type="EMBL" id="AEG14496.1"/>
    </source>
</evidence>
<dbReference type="Proteomes" id="UP000009229">
    <property type="component" value="Chromosome"/>
</dbReference>
<dbReference type="KEGG" id="dku:Desku_0897"/>
<protein>
    <submittedName>
        <fullName evidence="1">Uncharacterized protein</fullName>
    </submittedName>
</protein>
<keyword evidence="2" id="KW-1185">Reference proteome</keyword>
<dbReference type="AlphaFoldDB" id="A0AAU8PBK4"/>
<accession>A0AAU8PBK4</accession>